<sequence>MKKYPSILVCCFSLFLVILACTKEVGLITEVKFELMEEHTREGYVNQGLPTTFTIVPEEVLENYEYSITYEVLDGAGYFEDMEGNRLDGDKGHAVATDLTVPLLYMGSETGEHRIKITGADNFGLSDEIEVTYELSDVPAVWEASSEFSEIELEKPVELSLLFEANDAAEDIDYEAAYGFASGSGSLGPSEENGYAPKGEYGPIVPGTYPLVFTPSEIGPQQLVFTLRDSNGQEIEAGVDFNVVDFIEVISITLSSQDTIKMKLGDEIPPAFTFDPPNATDQEVTVVSSDPDVVFIDENNVCIAVGLGTAVVTVTSISNPDARDTVTVEVIPPDRVPVTGISVSQAAPGATGAQRQLVATVLPENATDPSVTWSSGDDTIATVDGNGILTGLSAGTVTITATSVSDPEISGSVLVEITEVSLQSANDIETFALNGQIETATIDTEAHTVSVTVPEGTPLNVAPVMLTVSEGATVAPGLLQVRDFNSPVQYTVTSGNGTEQVWTVTANVLALPVAGDANITSFALPGQNSSDIDTENHTITVNVTDGTNLNVAPQVLEISPGATVTPAIGQVQDFSGAVTYTVSPETGTPQIWTVNVTVSQSTGSDQNAITGFALPVQNSVAINDVNHTITVNVPNGTDLNVVPSQLDISTGANIEPGPASQQDFSQPVNYTVTAENGNPQVWTVNVVTETSSEKSIDSFVINGISGTINGTDISVTLPFGTDVTALSPEIDFFGQSVAPSPGTPTDFTNDVVYTVTAEDNSTLDYTVSVTIEANTNTEPVVDVTGITDITLPTNSVDLVGSATDEDGTIVNYAWTQDSGPAATITDPSSSATTATDLVAGNYVFRLTATDNDNDTGSNTVAFTVNEAENVAPVAVDDNFTVAESGSLNRLVLTNDIDDDDLTVHWVGGSSANVGQSIGGSDGGLFTITAGGNLTFDTNGEFDGLNDGDSQTTTVQYRATDGNANSNTATVSVTVTGVDDPNNNPTAVIESNTVSGTTPLSVNFKGDQSIDDDGSIVSYNWDFGENNRTSTLANPTYEYISPGEFTVTLTVTDDDGATDSETVTITVSEPVNEPPTAVISTSATSGTTPLSVDFTGPIY</sequence>
<accession>A0A1M6HGW5</accession>
<evidence type="ECO:0000313" key="4">
    <source>
        <dbReference type="Proteomes" id="UP000184543"/>
    </source>
</evidence>
<dbReference type="OrthoDB" id="1466621at2"/>
<dbReference type="PROSITE" id="PS50093">
    <property type="entry name" value="PKD"/>
    <property type="match status" value="1"/>
</dbReference>
<gene>
    <name evidence="3" type="ORF">SAMN04488513_10346</name>
</gene>
<dbReference type="Gene3D" id="2.60.40.1080">
    <property type="match status" value="2"/>
</dbReference>
<dbReference type="PANTHER" id="PTHR46182:SF2">
    <property type="entry name" value="FI19480P1"/>
    <property type="match status" value="1"/>
</dbReference>
<dbReference type="InterPro" id="IPR008964">
    <property type="entry name" value="Invasin/intimin_cell_adhesion"/>
</dbReference>
<dbReference type="EMBL" id="FQYU01000003">
    <property type="protein sequence ID" value="SHJ21432.1"/>
    <property type="molecule type" value="Genomic_DNA"/>
</dbReference>
<reference evidence="4" key="1">
    <citation type="submission" date="2016-11" db="EMBL/GenBank/DDBJ databases">
        <authorList>
            <person name="Varghese N."/>
            <person name="Submissions S."/>
        </authorList>
    </citation>
    <scope>NUCLEOTIDE SEQUENCE [LARGE SCALE GENOMIC DNA]</scope>
    <source>
        <strain evidence="4">DSM 19858</strain>
    </source>
</reference>
<feature type="domain" description="PKD" evidence="1">
    <location>
        <begin position="984"/>
        <end position="1066"/>
    </location>
</feature>
<dbReference type="CDD" id="cd00146">
    <property type="entry name" value="PKD"/>
    <property type="match status" value="1"/>
</dbReference>
<dbReference type="InterPro" id="IPR000601">
    <property type="entry name" value="PKD_dom"/>
</dbReference>
<dbReference type="Gene3D" id="2.60.40.2410">
    <property type="entry name" value="Uncharacterised protein PF12988, DUF3872"/>
    <property type="match status" value="2"/>
</dbReference>
<evidence type="ECO:0000259" key="1">
    <source>
        <dbReference type="PROSITE" id="PS50093"/>
    </source>
</evidence>
<evidence type="ECO:0000313" key="3">
    <source>
        <dbReference type="EMBL" id="SHJ21432.1"/>
    </source>
</evidence>
<dbReference type="RefSeq" id="WP_072992986.1">
    <property type="nucleotide sequence ID" value="NZ_FQYU01000003.1"/>
</dbReference>
<dbReference type="InterPro" id="IPR022409">
    <property type="entry name" value="PKD/Chitinase_dom"/>
</dbReference>
<name>A0A1M6HGW5_9FLAO</name>
<dbReference type="InterPro" id="IPR013783">
    <property type="entry name" value="Ig-like_fold"/>
</dbReference>
<dbReference type="GO" id="GO:0005509">
    <property type="term" value="F:calcium ion binding"/>
    <property type="evidence" value="ECO:0007669"/>
    <property type="project" value="InterPro"/>
</dbReference>
<organism evidence="3 4">
    <name type="scientific">Pseudozobellia thermophila</name>
    <dbReference type="NCBI Taxonomy" id="192903"/>
    <lineage>
        <taxon>Bacteria</taxon>
        <taxon>Pseudomonadati</taxon>
        <taxon>Bacteroidota</taxon>
        <taxon>Flavobacteriia</taxon>
        <taxon>Flavobacteriales</taxon>
        <taxon>Flavobacteriaceae</taxon>
        <taxon>Pseudozobellia</taxon>
    </lineage>
</organism>
<dbReference type="InterPro" id="IPR003343">
    <property type="entry name" value="Big_2"/>
</dbReference>
<dbReference type="Pfam" id="PF18911">
    <property type="entry name" value="PKD_4"/>
    <property type="match status" value="1"/>
</dbReference>
<dbReference type="PROSITE" id="PS50268">
    <property type="entry name" value="CADHERIN_2"/>
    <property type="match status" value="1"/>
</dbReference>
<keyword evidence="4" id="KW-1185">Reference proteome</keyword>
<dbReference type="Pfam" id="PF17963">
    <property type="entry name" value="Big_9"/>
    <property type="match status" value="1"/>
</dbReference>
<dbReference type="Gene3D" id="2.60.40.10">
    <property type="entry name" value="Immunoglobulins"/>
    <property type="match status" value="2"/>
</dbReference>
<feature type="domain" description="Cadherin" evidence="2">
    <location>
        <begin position="825"/>
        <end position="986"/>
    </location>
</feature>
<proteinExistence type="predicted"/>
<dbReference type="SMART" id="SM00089">
    <property type="entry name" value="PKD"/>
    <property type="match status" value="3"/>
</dbReference>
<dbReference type="AlphaFoldDB" id="A0A1M6HGW5"/>
<dbReference type="GO" id="GO:0031410">
    <property type="term" value="C:cytoplasmic vesicle"/>
    <property type="evidence" value="ECO:0007669"/>
    <property type="project" value="TreeGrafter"/>
</dbReference>
<protein>
    <submittedName>
        <fullName evidence="3">PKD domain-containing protein</fullName>
    </submittedName>
</protein>
<dbReference type="SUPFAM" id="SSF49373">
    <property type="entry name" value="Invasin/intimin cell-adhesion fragments"/>
    <property type="match status" value="2"/>
</dbReference>
<dbReference type="Gene3D" id="2.60.40.2340">
    <property type="match status" value="4"/>
</dbReference>
<dbReference type="GO" id="GO:0016020">
    <property type="term" value="C:membrane"/>
    <property type="evidence" value="ECO:0007669"/>
    <property type="project" value="InterPro"/>
</dbReference>
<dbReference type="STRING" id="192903.SAMN04488513_10346"/>
<dbReference type="PROSITE" id="PS51257">
    <property type="entry name" value="PROKAR_LIPOPROTEIN"/>
    <property type="match status" value="1"/>
</dbReference>
<dbReference type="GO" id="GO:0007156">
    <property type="term" value="P:homophilic cell adhesion via plasma membrane adhesion molecules"/>
    <property type="evidence" value="ECO:0007669"/>
    <property type="project" value="InterPro"/>
</dbReference>
<evidence type="ECO:0000259" key="2">
    <source>
        <dbReference type="PROSITE" id="PS50268"/>
    </source>
</evidence>
<dbReference type="InterPro" id="IPR035986">
    <property type="entry name" value="PKD_dom_sf"/>
</dbReference>
<dbReference type="InterPro" id="IPR029865">
    <property type="entry name" value="KIAA0319-like"/>
</dbReference>
<dbReference type="Proteomes" id="UP000184543">
    <property type="component" value="Unassembled WGS sequence"/>
</dbReference>
<dbReference type="InterPro" id="IPR002126">
    <property type="entry name" value="Cadherin-like_dom"/>
</dbReference>
<dbReference type="SMART" id="SM00635">
    <property type="entry name" value="BID_2"/>
    <property type="match status" value="2"/>
</dbReference>
<dbReference type="PANTHER" id="PTHR46182">
    <property type="entry name" value="FI19480P1"/>
    <property type="match status" value="1"/>
</dbReference>
<dbReference type="InterPro" id="IPR038707">
    <property type="entry name" value="TraQ_sf"/>
</dbReference>
<dbReference type="Pfam" id="PF02368">
    <property type="entry name" value="Big_2"/>
    <property type="match status" value="1"/>
</dbReference>
<dbReference type="SUPFAM" id="SSF49299">
    <property type="entry name" value="PKD domain"/>
    <property type="match status" value="2"/>
</dbReference>
<dbReference type="Pfam" id="PF22352">
    <property type="entry name" value="K319L-like_PKD"/>
    <property type="match status" value="1"/>
</dbReference>